<dbReference type="Gene3D" id="3.30.9.10">
    <property type="entry name" value="D-Amino Acid Oxidase, subunit A, domain 2"/>
    <property type="match status" value="1"/>
</dbReference>
<protein>
    <submittedName>
        <fullName evidence="6">N-methyl-L-tryptophan oxidase</fullName>
    </submittedName>
</protein>
<reference evidence="6 7" key="1">
    <citation type="journal article" date="2019" name="Int. J. Syst. Evol. Microbiol.">
        <title>The Global Catalogue of Microorganisms (GCM) 10K type strain sequencing project: providing services to taxonomists for standard genome sequencing and annotation.</title>
        <authorList>
            <consortium name="The Broad Institute Genomics Platform"/>
            <consortium name="The Broad Institute Genome Sequencing Center for Infectious Disease"/>
            <person name="Wu L."/>
            <person name="Ma J."/>
        </authorList>
    </citation>
    <scope>NUCLEOTIDE SEQUENCE [LARGE SCALE GENOMIC DNA]</scope>
    <source>
        <strain evidence="6 7">JCM 14900</strain>
    </source>
</reference>
<evidence type="ECO:0000256" key="3">
    <source>
        <dbReference type="ARBA" id="ARBA00022827"/>
    </source>
</evidence>
<dbReference type="Gene3D" id="3.50.50.60">
    <property type="entry name" value="FAD/NAD(P)-binding domain"/>
    <property type="match status" value="1"/>
</dbReference>
<evidence type="ECO:0000313" key="6">
    <source>
        <dbReference type="EMBL" id="GAA1928427.1"/>
    </source>
</evidence>
<organism evidence="6 7">
    <name type="scientific">Microbacterium aoyamense</name>
    <dbReference type="NCBI Taxonomy" id="344166"/>
    <lineage>
        <taxon>Bacteria</taxon>
        <taxon>Bacillati</taxon>
        <taxon>Actinomycetota</taxon>
        <taxon>Actinomycetes</taxon>
        <taxon>Micrococcales</taxon>
        <taxon>Microbacteriaceae</taxon>
        <taxon>Microbacterium</taxon>
    </lineage>
</organism>
<dbReference type="Proteomes" id="UP001501343">
    <property type="component" value="Unassembled WGS sequence"/>
</dbReference>
<dbReference type="SUPFAM" id="SSF54373">
    <property type="entry name" value="FAD-linked reductases, C-terminal domain"/>
    <property type="match status" value="1"/>
</dbReference>
<dbReference type="EMBL" id="BAAAOF010000004">
    <property type="protein sequence ID" value="GAA1928427.1"/>
    <property type="molecule type" value="Genomic_DNA"/>
</dbReference>
<keyword evidence="2" id="KW-0285">Flavoprotein</keyword>
<comment type="cofactor">
    <cofactor evidence="1">
        <name>FAD</name>
        <dbReference type="ChEBI" id="CHEBI:57692"/>
    </cofactor>
</comment>
<keyword evidence="7" id="KW-1185">Reference proteome</keyword>
<accession>A0ABN2PRF0</accession>
<dbReference type="RefSeq" id="WP_248148772.1">
    <property type="nucleotide sequence ID" value="NZ_BAAAOF010000004.1"/>
</dbReference>
<evidence type="ECO:0000259" key="5">
    <source>
        <dbReference type="Pfam" id="PF01266"/>
    </source>
</evidence>
<evidence type="ECO:0000256" key="1">
    <source>
        <dbReference type="ARBA" id="ARBA00001974"/>
    </source>
</evidence>
<dbReference type="Pfam" id="PF01266">
    <property type="entry name" value="DAO"/>
    <property type="match status" value="1"/>
</dbReference>
<sequence>MSVDAEVVVIGGGVMGTATAWQLARRGVDVVLVERFGIGHRYGASHGTSRNFNLGYEDPTLLAWLHEAAADWRELERVTGAQLLTRTGIVNHGPGRDYASAAVDIAAGGFLTEMLDAAEAARRWPGLRFDGPALYTPEAGRLHADRAVLAFSSAAAKLGARVLAETRVVAGAVLDDRVNLVVRDAGGVEHTLTARRAVVTSGAWTTDVLAALGATFALPPLRVTQEQPATFAALAPAPEHWPGFNHAPSPDDPTTAWFPTAVYGMGVPGEGVKAGWHGVGPVVHPDRRTYLPEPALAESVRRYAREWLPGVDADRGVEISCTYTSTPDAAFALDRVGPVALGAGFSGHGFKFAPTIGRVLADLVTR</sequence>
<keyword evidence="4" id="KW-0560">Oxidoreductase</keyword>
<evidence type="ECO:0000313" key="7">
    <source>
        <dbReference type="Proteomes" id="UP001501343"/>
    </source>
</evidence>
<dbReference type="InterPro" id="IPR045170">
    <property type="entry name" value="MTOX"/>
</dbReference>
<name>A0ABN2PRF0_9MICO</name>
<dbReference type="InterPro" id="IPR006076">
    <property type="entry name" value="FAD-dep_OxRdtase"/>
</dbReference>
<evidence type="ECO:0000256" key="2">
    <source>
        <dbReference type="ARBA" id="ARBA00022630"/>
    </source>
</evidence>
<keyword evidence="3" id="KW-0274">FAD</keyword>
<feature type="domain" description="FAD dependent oxidoreductase" evidence="5">
    <location>
        <begin position="7"/>
        <end position="363"/>
    </location>
</feature>
<comment type="caution">
    <text evidence="6">The sequence shown here is derived from an EMBL/GenBank/DDBJ whole genome shotgun (WGS) entry which is preliminary data.</text>
</comment>
<proteinExistence type="predicted"/>
<gene>
    <name evidence="6" type="primary">solA</name>
    <name evidence="6" type="ORF">GCM10009775_20580</name>
</gene>
<dbReference type="PANTHER" id="PTHR10961:SF7">
    <property type="entry name" value="FAD DEPENDENT OXIDOREDUCTASE DOMAIN-CONTAINING PROTEIN"/>
    <property type="match status" value="1"/>
</dbReference>
<dbReference type="SUPFAM" id="SSF51905">
    <property type="entry name" value="FAD/NAD(P)-binding domain"/>
    <property type="match status" value="1"/>
</dbReference>
<dbReference type="PANTHER" id="PTHR10961">
    <property type="entry name" value="PEROXISOMAL SARCOSINE OXIDASE"/>
    <property type="match status" value="1"/>
</dbReference>
<dbReference type="InterPro" id="IPR036188">
    <property type="entry name" value="FAD/NAD-bd_sf"/>
</dbReference>
<evidence type="ECO:0000256" key="4">
    <source>
        <dbReference type="ARBA" id="ARBA00023002"/>
    </source>
</evidence>